<name>A0A0L8MX20_STRVG</name>
<dbReference type="RefSeq" id="WP_053170531.1">
    <property type="nucleotide sequence ID" value="NZ_LGUV01000122.1"/>
</dbReference>
<sequence>MPTTVVGFRLGCDGRGRQVTVFVSQSGVLYRSAGPYGKRPVLVRPEVSPVLSKPSAPGFGGEQPLAKPIGSLREQHAECLRHGLTRELIPPVVTSLAVEEDLPAVLQGRPRLPQQKLTEAFLGAVHRPAGSLEDAIRQFRAAVDPPRRPAPVRGRSGPERPLPPRAQAMLRALGHRQVLTPGRELDVAWAVTEDGVRLHTERAEQMLDRAAAAELHAALTAWLRYTDPS</sequence>
<dbReference type="PATRIC" id="fig|1961.12.peg.3002"/>
<protein>
    <submittedName>
        <fullName evidence="1">Uncharacterized protein</fullName>
    </submittedName>
</protein>
<evidence type="ECO:0000313" key="1">
    <source>
        <dbReference type="EMBL" id="KOG54855.1"/>
    </source>
</evidence>
<dbReference type="OrthoDB" id="4317598at2"/>
<reference evidence="2" key="1">
    <citation type="submission" date="2015-07" db="EMBL/GenBank/DDBJ databases">
        <authorList>
            <consortium name="Consortium for Microbial Forensics and Genomics (microFORGE)"/>
            <person name="Knight B.M."/>
            <person name="Roberts D.P."/>
            <person name="Lin D."/>
            <person name="Hari K."/>
            <person name="Fletcher J."/>
            <person name="Melcher U."/>
            <person name="Blagden T."/>
            <person name="Winegar R.A."/>
        </authorList>
    </citation>
    <scope>NUCLEOTIDE SEQUENCE [LARGE SCALE GENOMIC DNA]</scope>
    <source>
        <strain evidence="2">NRRL B-1447</strain>
    </source>
</reference>
<accession>A0A0L8MX20</accession>
<dbReference type="EMBL" id="LGUV01000122">
    <property type="protein sequence ID" value="KOG54855.1"/>
    <property type="molecule type" value="Genomic_DNA"/>
</dbReference>
<dbReference type="Proteomes" id="UP000037084">
    <property type="component" value="Unassembled WGS sequence"/>
</dbReference>
<gene>
    <name evidence="1" type="ORF">ADK75_13015</name>
</gene>
<comment type="caution">
    <text evidence="1">The sequence shown here is derived from an EMBL/GenBank/DDBJ whole genome shotgun (WGS) entry which is preliminary data.</text>
</comment>
<dbReference type="AlphaFoldDB" id="A0A0L8MX20"/>
<proteinExistence type="predicted"/>
<evidence type="ECO:0000313" key="2">
    <source>
        <dbReference type="Proteomes" id="UP000037084"/>
    </source>
</evidence>
<organism evidence="1 2">
    <name type="scientific">Streptomyces virginiae</name>
    <name type="common">Streptomyces cinnamonensis</name>
    <dbReference type="NCBI Taxonomy" id="1961"/>
    <lineage>
        <taxon>Bacteria</taxon>
        <taxon>Bacillati</taxon>
        <taxon>Actinomycetota</taxon>
        <taxon>Actinomycetes</taxon>
        <taxon>Kitasatosporales</taxon>
        <taxon>Streptomycetaceae</taxon>
        <taxon>Streptomyces</taxon>
    </lineage>
</organism>